<gene>
    <name evidence="6" type="ORF">ACFQBM_04715</name>
</gene>
<evidence type="ECO:0000313" key="6">
    <source>
        <dbReference type="EMBL" id="MFC6632569.1"/>
    </source>
</evidence>
<keyword evidence="4" id="KW-0812">Transmembrane</keyword>
<feature type="domain" description="GGDEF" evidence="5">
    <location>
        <begin position="249"/>
        <end position="399"/>
    </location>
</feature>
<dbReference type="PANTHER" id="PTHR45138:SF9">
    <property type="entry name" value="DIGUANYLATE CYCLASE DGCM-RELATED"/>
    <property type="match status" value="1"/>
</dbReference>
<dbReference type="NCBIfam" id="TIGR00254">
    <property type="entry name" value="GGDEF"/>
    <property type="match status" value="1"/>
</dbReference>
<dbReference type="InterPro" id="IPR029787">
    <property type="entry name" value="Nucleotide_cyclase"/>
</dbReference>
<dbReference type="EMBL" id="JBHSVR010000001">
    <property type="protein sequence ID" value="MFC6632569.1"/>
    <property type="molecule type" value="Genomic_DNA"/>
</dbReference>
<evidence type="ECO:0000256" key="2">
    <source>
        <dbReference type="ARBA" id="ARBA00034247"/>
    </source>
</evidence>
<dbReference type="Gene3D" id="3.30.70.270">
    <property type="match status" value="1"/>
</dbReference>
<evidence type="ECO:0000256" key="4">
    <source>
        <dbReference type="SAM" id="Phobius"/>
    </source>
</evidence>
<dbReference type="SMART" id="SM00267">
    <property type="entry name" value="GGDEF"/>
    <property type="match status" value="1"/>
</dbReference>
<feature type="region of interest" description="Disordered" evidence="3">
    <location>
        <begin position="333"/>
        <end position="367"/>
    </location>
</feature>
<organism evidence="6 7">
    <name type="scientific">Microbulbifer taiwanensis</name>
    <dbReference type="NCBI Taxonomy" id="986746"/>
    <lineage>
        <taxon>Bacteria</taxon>
        <taxon>Pseudomonadati</taxon>
        <taxon>Pseudomonadota</taxon>
        <taxon>Gammaproteobacteria</taxon>
        <taxon>Cellvibrionales</taxon>
        <taxon>Microbulbiferaceae</taxon>
        <taxon>Microbulbifer</taxon>
    </lineage>
</organism>
<keyword evidence="6" id="KW-0548">Nucleotidyltransferase</keyword>
<comment type="catalytic activity">
    <reaction evidence="2">
        <text>2 GTP = 3',3'-c-di-GMP + 2 diphosphate</text>
        <dbReference type="Rhea" id="RHEA:24898"/>
        <dbReference type="ChEBI" id="CHEBI:33019"/>
        <dbReference type="ChEBI" id="CHEBI:37565"/>
        <dbReference type="ChEBI" id="CHEBI:58805"/>
        <dbReference type="EC" id="2.7.7.65"/>
    </reaction>
</comment>
<dbReference type="RefSeq" id="WP_193192080.1">
    <property type="nucleotide sequence ID" value="NZ_JACZFR010000025.1"/>
</dbReference>
<dbReference type="Pfam" id="PF00990">
    <property type="entry name" value="GGDEF"/>
    <property type="match status" value="2"/>
</dbReference>
<name>A0ABW1YIJ0_9GAMM</name>
<accession>A0ABW1YIJ0</accession>
<feature type="transmembrane region" description="Helical" evidence="4">
    <location>
        <begin position="113"/>
        <end position="129"/>
    </location>
</feature>
<proteinExistence type="predicted"/>
<dbReference type="Proteomes" id="UP001596425">
    <property type="component" value="Unassembled WGS sequence"/>
</dbReference>
<dbReference type="PROSITE" id="PS50887">
    <property type="entry name" value="GGDEF"/>
    <property type="match status" value="1"/>
</dbReference>
<comment type="caution">
    <text evidence="6">The sequence shown here is derived from an EMBL/GenBank/DDBJ whole genome shotgun (WGS) entry which is preliminary data.</text>
</comment>
<feature type="transmembrane region" description="Helical" evidence="4">
    <location>
        <begin position="84"/>
        <end position="101"/>
    </location>
</feature>
<keyword evidence="7" id="KW-1185">Reference proteome</keyword>
<dbReference type="SUPFAM" id="SSF55073">
    <property type="entry name" value="Nucleotide cyclase"/>
    <property type="match status" value="1"/>
</dbReference>
<feature type="transmembrane region" description="Helical" evidence="4">
    <location>
        <begin position="12"/>
        <end position="29"/>
    </location>
</feature>
<dbReference type="PANTHER" id="PTHR45138">
    <property type="entry name" value="REGULATORY COMPONENTS OF SENSORY TRANSDUCTION SYSTEM"/>
    <property type="match status" value="1"/>
</dbReference>
<dbReference type="InterPro" id="IPR043128">
    <property type="entry name" value="Rev_trsase/Diguanyl_cyclase"/>
</dbReference>
<reference evidence="7" key="1">
    <citation type="journal article" date="2019" name="Int. J. Syst. Evol. Microbiol.">
        <title>The Global Catalogue of Microorganisms (GCM) 10K type strain sequencing project: providing services to taxonomists for standard genome sequencing and annotation.</title>
        <authorList>
            <consortium name="The Broad Institute Genomics Platform"/>
            <consortium name="The Broad Institute Genome Sequencing Center for Infectious Disease"/>
            <person name="Wu L."/>
            <person name="Ma J."/>
        </authorList>
    </citation>
    <scope>NUCLEOTIDE SEQUENCE [LARGE SCALE GENOMIC DNA]</scope>
    <source>
        <strain evidence="7">CGMCC 1.13718</strain>
    </source>
</reference>
<feature type="transmembrane region" description="Helical" evidence="4">
    <location>
        <begin position="35"/>
        <end position="52"/>
    </location>
</feature>
<keyword evidence="4" id="KW-1133">Transmembrane helix</keyword>
<keyword evidence="6" id="KW-0808">Transferase</keyword>
<keyword evidence="4" id="KW-0472">Membrane</keyword>
<evidence type="ECO:0000256" key="1">
    <source>
        <dbReference type="ARBA" id="ARBA00012528"/>
    </source>
</evidence>
<dbReference type="GO" id="GO:0052621">
    <property type="term" value="F:diguanylate cyclase activity"/>
    <property type="evidence" value="ECO:0007669"/>
    <property type="project" value="UniProtKB-EC"/>
</dbReference>
<sequence>MPPYIQWLRYSWLPLVLLACLAAQYLSWFDFLSLLTPRLPAVLLGISLALGISFKSSRIAFTSALLLAVYLSAETASWLHRGQWFSLALGLVACNLAAIAFSRDRSLLSGSGLLLLLAVFAQIGALYALQTCCEQPLIDAWSATVVAIPLPGNEVQFSLEMVVFLAAALLTLLQSIFRPEPTGFGLLLCILLLAATDRFGLPIQQAAAAAGLLLNLLVLRSAYDLAFRDELTGIPSRRAYSRYLLTLGRHFCIAVVDIDHFKKLNDRHGHQVGDQGLRMVAGKIARFGGGRAFRYGGEEFVVVFRGRDRDRALHSLEQMREKIAGYPLRLRSSARDPANSARSRSRRGQGGGNAIKTTVSVGVASSGGKLRSPEEVLRAADSALYRAKRGGRNRVCVHS</sequence>
<dbReference type="EC" id="2.7.7.65" evidence="1"/>
<evidence type="ECO:0000259" key="5">
    <source>
        <dbReference type="PROSITE" id="PS50887"/>
    </source>
</evidence>
<feature type="transmembrane region" description="Helical" evidence="4">
    <location>
        <begin position="59"/>
        <end position="78"/>
    </location>
</feature>
<dbReference type="InterPro" id="IPR050469">
    <property type="entry name" value="Diguanylate_Cyclase"/>
</dbReference>
<evidence type="ECO:0000256" key="3">
    <source>
        <dbReference type="SAM" id="MobiDB-lite"/>
    </source>
</evidence>
<dbReference type="InterPro" id="IPR000160">
    <property type="entry name" value="GGDEF_dom"/>
</dbReference>
<evidence type="ECO:0000313" key="7">
    <source>
        <dbReference type="Proteomes" id="UP001596425"/>
    </source>
</evidence>
<dbReference type="CDD" id="cd01949">
    <property type="entry name" value="GGDEF"/>
    <property type="match status" value="1"/>
</dbReference>
<protein>
    <recommendedName>
        <fullName evidence="1">diguanylate cyclase</fullName>
        <ecNumber evidence="1">2.7.7.65</ecNumber>
    </recommendedName>
</protein>